<protein>
    <submittedName>
        <fullName evidence="2">SAM-dependent methyltransferase</fullName>
    </submittedName>
</protein>
<keyword evidence="3" id="KW-1185">Reference proteome</keyword>
<keyword evidence="2" id="KW-0808">Transferase</keyword>
<dbReference type="Pfam" id="PF08242">
    <property type="entry name" value="Methyltransf_12"/>
    <property type="match status" value="1"/>
</dbReference>
<dbReference type="AlphaFoldDB" id="A0A841GUJ6"/>
<name>A0A841GUJ6_9BACT</name>
<dbReference type="Gene3D" id="3.40.50.150">
    <property type="entry name" value="Vaccinia Virus protein VP39"/>
    <property type="match status" value="1"/>
</dbReference>
<dbReference type="RefSeq" id="WP_170031832.1">
    <property type="nucleotide sequence ID" value="NZ_JABDTL010000001.1"/>
</dbReference>
<evidence type="ECO:0000259" key="1">
    <source>
        <dbReference type="Pfam" id="PF08242"/>
    </source>
</evidence>
<dbReference type="InterPro" id="IPR013217">
    <property type="entry name" value="Methyltransf_12"/>
</dbReference>
<evidence type="ECO:0000313" key="3">
    <source>
        <dbReference type="Proteomes" id="UP000582837"/>
    </source>
</evidence>
<dbReference type="EMBL" id="JACHIA010000001">
    <property type="protein sequence ID" value="MBB6069068.1"/>
    <property type="molecule type" value="Genomic_DNA"/>
</dbReference>
<proteinExistence type="predicted"/>
<dbReference type="SUPFAM" id="SSF53335">
    <property type="entry name" value="S-adenosyl-L-methionine-dependent methyltransferases"/>
    <property type="match status" value="1"/>
</dbReference>
<dbReference type="InterPro" id="IPR029063">
    <property type="entry name" value="SAM-dependent_MTases_sf"/>
</dbReference>
<dbReference type="GO" id="GO:0032259">
    <property type="term" value="P:methylation"/>
    <property type="evidence" value="ECO:0007669"/>
    <property type="project" value="UniProtKB-KW"/>
</dbReference>
<dbReference type="GO" id="GO:0008168">
    <property type="term" value="F:methyltransferase activity"/>
    <property type="evidence" value="ECO:0007669"/>
    <property type="project" value="UniProtKB-KW"/>
</dbReference>
<reference evidence="2 3" key="1">
    <citation type="submission" date="2020-08" db="EMBL/GenBank/DDBJ databases">
        <title>Genomic Encyclopedia of Type Strains, Phase IV (KMG-IV): sequencing the most valuable type-strain genomes for metagenomic binning, comparative biology and taxonomic classification.</title>
        <authorList>
            <person name="Goeker M."/>
        </authorList>
    </citation>
    <scope>NUCLEOTIDE SEQUENCE [LARGE SCALE GENOMIC DNA]</scope>
    <source>
        <strain evidence="2 3">DSM 29007</strain>
    </source>
</reference>
<dbReference type="PANTHER" id="PTHR45128">
    <property type="entry name" value="METHYLTRANSFERASE TYPE 11"/>
    <property type="match status" value="1"/>
</dbReference>
<dbReference type="PANTHER" id="PTHR45128:SF1">
    <property type="entry name" value="S-ADENOSYLMETHIONINE-DEPENDENT METHYLTRANSFERASE RV2258C"/>
    <property type="match status" value="1"/>
</dbReference>
<dbReference type="Proteomes" id="UP000582837">
    <property type="component" value="Unassembled WGS sequence"/>
</dbReference>
<comment type="caution">
    <text evidence="2">The sequence shown here is derived from an EMBL/GenBank/DDBJ whole genome shotgun (WGS) entry which is preliminary data.</text>
</comment>
<sequence length="436" mass="48024">MQTTVRDQDAQSLALATGDAEVDGLNAEFYGAIRYPGPPMSFERLADARFWADALDHDIGRAGRPVLPVEGARVWVAGCGTNQAVITALMFPGARVVGSDLSAASLEMAERSAGQLGVQNLELRRESIHEAGYQAEFDYVICTGVIHHTADPGRTLAHLSAALRPGGVMQLMVYNRYHRTLSTAFQKAMRALLGDSGYAYERELEMARRFVHHFTPPENAVGGAANMGAWLAGYRSAPDAQLADSLIQPVEHSFTVESLDSLAQGAGLELLTPFPNPFDAAKGTLHWEMELGDPELQRGYDELPDARRWQVTNLLSMEGSPMLWFYLQRQDSPESRRSTRELCEAFLAGRYVRAATTRGMHLVGPGGVYAAEPSQQMPFPVWRGKGDAKRVFDALDPRETMEETMRRLGIDTADPRTVNRLRVQLASSAYPFLRPA</sequence>
<dbReference type="InterPro" id="IPR053173">
    <property type="entry name" value="SAM-binding_MTase"/>
</dbReference>
<feature type="domain" description="Methyltransferase type 12" evidence="1">
    <location>
        <begin position="77"/>
        <end position="168"/>
    </location>
</feature>
<organism evidence="2 3">
    <name type="scientific">Longimicrobium terrae</name>
    <dbReference type="NCBI Taxonomy" id="1639882"/>
    <lineage>
        <taxon>Bacteria</taxon>
        <taxon>Pseudomonadati</taxon>
        <taxon>Gemmatimonadota</taxon>
        <taxon>Longimicrobiia</taxon>
        <taxon>Longimicrobiales</taxon>
        <taxon>Longimicrobiaceae</taxon>
        <taxon>Longimicrobium</taxon>
    </lineage>
</organism>
<gene>
    <name evidence="2" type="ORF">HNQ61_000679</name>
</gene>
<keyword evidence="2" id="KW-0489">Methyltransferase</keyword>
<dbReference type="CDD" id="cd02440">
    <property type="entry name" value="AdoMet_MTases"/>
    <property type="match status" value="1"/>
</dbReference>
<evidence type="ECO:0000313" key="2">
    <source>
        <dbReference type="EMBL" id="MBB6069068.1"/>
    </source>
</evidence>
<accession>A0A841GUJ6</accession>